<proteinExistence type="predicted"/>
<dbReference type="PANTHER" id="PTHR33525:SF3">
    <property type="entry name" value="RIBONUCLEASE Y"/>
    <property type="match status" value="1"/>
</dbReference>
<evidence type="ECO:0000313" key="3">
    <source>
        <dbReference type="Proteomes" id="UP000662873"/>
    </source>
</evidence>
<accession>A0A809R9N7</accession>
<dbReference type="PROSITE" id="PS51833">
    <property type="entry name" value="HDOD"/>
    <property type="match status" value="1"/>
</dbReference>
<dbReference type="InterPro" id="IPR013976">
    <property type="entry name" value="HDOD"/>
</dbReference>
<protein>
    <recommendedName>
        <fullName evidence="1">HDOD domain-containing protein</fullName>
    </recommendedName>
</protein>
<dbReference type="Pfam" id="PF08668">
    <property type="entry name" value="HDOD"/>
    <property type="match status" value="1"/>
</dbReference>
<organism evidence="2 3">
    <name type="scientific">Candidatus Nitrosymbiomonas proteolyticus</name>
    <dbReference type="NCBI Taxonomy" id="2608984"/>
    <lineage>
        <taxon>Bacteria</taxon>
        <taxon>Bacillati</taxon>
        <taxon>Armatimonadota</taxon>
        <taxon>Armatimonadota incertae sedis</taxon>
        <taxon>Candidatus Nitrosymbiomonas</taxon>
    </lineage>
</organism>
<dbReference type="EMBL" id="AP021858">
    <property type="protein sequence ID" value="BBO23358.1"/>
    <property type="molecule type" value="Genomic_DNA"/>
</dbReference>
<name>A0A809R9N7_9BACT</name>
<dbReference type="Gene3D" id="1.10.3210.10">
    <property type="entry name" value="Hypothetical protein af1432"/>
    <property type="match status" value="1"/>
</dbReference>
<gene>
    <name evidence="2" type="ORF">NPRO_09530</name>
</gene>
<dbReference type="SUPFAM" id="SSF109604">
    <property type="entry name" value="HD-domain/PDEase-like"/>
    <property type="match status" value="1"/>
</dbReference>
<dbReference type="KEGG" id="npy:NPRO_09530"/>
<dbReference type="InterPro" id="IPR006675">
    <property type="entry name" value="HDIG_dom"/>
</dbReference>
<dbReference type="PANTHER" id="PTHR33525">
    <property type="match status" value="1"/>
</dbReference>
<dbReference type="CDD" id="cd00077">
    <property type="entry name" value="HDc"/>
    <property type="match status" value="1"/>
</dbReference>
<reference evidence="2" key="1">
    <citation type="journal article" name="DNA Res.">
        <title>The physiological potential of anammox bacteria as revealed by their core genome structure.</title>
        <authorList>
            <person name="Okubo T."/>
            <person name="Toyoda A."/>
            <person name="Fukuhara K."/>
            <person name="Uchiyama I."/>
            <person name="Harigaya Y."/>
            <person name="Kuroiwa M."/>
            <person name="Suzuki T."/>
            <person name="Murakami Y."/>
            <person name="Suwa Y."/>
            <person name="Takami H."/>
        </authorList>
    </citation>
    <scope>NUCLEOTIDE SEQUENCE</scope>
    <source>
        <strain evidence="2">317325-2</strain>
    </source>
</reference>
<evidence type="ECO:0000259" key="1">
    <source>
        <dbReference type="PROSITE" id="PS51833"/>
    </source>
</evidence>
<evidence type="ECO:0000313" key="2">
    <source>
        <dbReference type="EMBL" id="BBO23358.1"/>
    </source>
</evidence>
<dbReference type="NCBIfam" id="TIGR00277">
    <property type="entry name" value="HDIG"/>
    <property type="match status" value="1"/>
</dbReference>
<dbReference type="InterPro" id="IPR052340">
    <property type="entry name" value="RNase_Y/CdgJ"/>
</dbReference>
<dbReference type="SMART" id="SM00471">
    <property type="entry name" value="HDc"/>
    <property type="match status" value="1"/>
</dbReference>
<dbReference type="AlphaFoldDB" id="A0A809R9N7"/>
<dbReference type="InterPro" id="IPR003607">
    <property type="entry name" value="HD/PDEase_dom"/>
</dbReference>
<sequence>MSVKQPTLAEIVESVTELPAMPHVTMAVLREADSEDGSARRLADQLSQDQALAVRVLRLSNSAFYGLPRTVSEIPEAVVVLGTRAIRSLALVASTYPWLSKSLGSYGVAANTLWRHSFGVGICSKLVSQRADVAQPDTAFAGGLLHDIGKVVMGMWLDRHSIDLERIAVSELLTFDQVESKLFGFNHADVGAALAKAWNLPGVLVEAIGHHHPHPDSDSEAVPDTFSDVIRVADAIAYRQGLDMGILGYPRPFDGDSVERLNLTGDQIEDIGSEFASRFEEHQRLFERSTAAA</sequence>
<feature type="domain" description="HDOD" evidence="1">
    <location>
        <begin position="18"/>
        <end position="214"/>
    </location>
</feature>
<dbReference type="Proteomes" id="UP000662873">
    <property type="component" value="Chromosome"/>
</dbReference>